<protein>
    <submittedName>
        <fullName evidence="2">Uncharacterized protein</fullName>
    </submittedName>
</protein>
<organism evidence="2 3">
    <name type="scientific">Streptomyces leeuwenhoekii</name>
    <dbReference type="NCBI Taxonomy" id="1437453"/>
    <lineage>
        <taxon>Bacteria</taxon>
        <taxon>Bacillati</taxon>
        <taxon>Actinomycetota</taxon>
        <taxon>Actinomycetes</taxon>
        <taxon>Kitasatosporales</taxon>
        <taxon>Streptomycetaceae</taxon>
        <taxon>Streptomyces</taxon>
    </lineage>
</organism>
<accession>A0A0F7VTG9</accession>
<dbReference type="RefSeq" id="WP_029384676.1">
    <property type="nucleotide sequence ID" value="NZ_AZSD01000239.1"/>
</dbReference>
<dbReference type="Proteomes" id="UP000035016">
    <property type="component" value="Chromosome Chromosome"/>
</dbReference>
<evidence type="ECO:0000313" key="2">
    <source>
        <dbReference type="EMBL" id="CQR61833.1"/>
    </source>
</evidence>
<dbReference type="EMBL" id="LN831790">
    <property type="protein sequence ID" value="CQR61833.1"/>
    <property type="molecule type" value="Genomic_DNA"/>
</dbReference>
<evidence type="ECO:0000256" key="1">
    <source>
        <dbReference type="SAM" id="MobiDB-lite"/>
    </source>
</evidence>
<name>A0A0F7VTG9_STRLW</name>
<evidence type="ECO:0000313" key="3">
    <source>
        <dbReference type="Proteomes" id="UP000035016"/>
    </source>
</evidence>
<proteinExistence type="predicted"/>
<reference evidence="2 3" key="1">
    <citation type="submission" date="2015-02" db="EMBL/GenBank/DDBJ databases">
        <authorList>
            <person name="Gomez-Escribano P.J."/>
        </authorList>
    </citation>
    <scope>NUCLEOTIDE SEQUENCE [LARGE SCALE GENOMIC DNA]</scope>
    <source>
        <strain evidence="3">C34 (DSM 42122 / NRRL B-24963)</strain>
    </source>
</reference>
<feature type="region of interest" description="Disordered" evidence="1">
    <location>
        <begin position="114"/>
        <end position="153"/>
    </location>
</feature>
<sequence length="153" mass="16066">MSDDISGGTEDVVGVLTQQIEAHFGMGFDGLKAAVDAAPTAHPTATVVVKWHGLLLESQAALDQAEDDLLTALQSQPSEVDDPTLDLAHRVDAAVTARDGRAMVIRWLLDPHAPGQQDATERLARGRRQGPAVPTSAPPRPATAPQAGKGVLR</sequence>
<dbReference type="KEGG" id="sle:sle_23720"/>
<gene>
    <name evidence="2" type="primary">sle_23720</name>
</gene>
<dbReference type="AlphaFoldDB" id="A0A0F7VTG9"/>